<dbReference type="EnsemblPlants" id="Bo2g064240.1">
    <property type="protein sequence ID" value="Bo2g064240.1"/>
    <property type="gene ID" value="Bo2g064240"/>
</dbReference>
<keyword evidence="2" id="KW-1185">Reference proteome</keyword>
<dbReference type="PANTHER" id="PTHR46741:SF4">
    <property type="entry name" value="FINGER FYVE DOMAIN PROTEIN, PUTATIVE (DUF1666)-RELATED"/>
    <property type="match status" value="1"/>
</dbReference>
<dbReference type="STRING" id="109376.A0A0D3APC5"/>
<dbReference type="Gramene" id="Bo2g064240.1">
    <property type="protein sequence ID" value="Bo2g064240.1"/>
    <property type="gene ID" value="Bo2g064240"/>
</dbReference>
<name>A0A0D3APC5_BRAOL</name>
<dbReference type="InterPro" id="IPR012870">
    <property type="entry name" value="DUF1666"/>
</dbReference>
<reference evidence="1" key="2">
    <citation type="submission" date="2015-03" db="UniProtKB">
        <authorList>
            <consortium name="EnsemblPlants"/>
        </authorList>
    </citation>
    <scope>IDENTIFICATION</scope>
</reference>
<dbReference type="HOGENOM" id="CLU_015578_1_1_1"/>
<evidence type="ECO:0008006" key="3">
    <source>
        <dbReference type="Google" id="ProtNLM"/>
    </source>
</evidence>
<dbReference type="Proteomes" id="UP000032141">
    <property type="component" value="Chromosome C2"/>
</dbReference>
<evidence type="ECO:0000313" key="2">
    <source>
        <dbReference type="Proteomes" id="UP000032141"/>
    </source>
</evidence>
<dbReference type="OMA" id="NIVKPPH"/>
<protein>
    <recommendedName>
        <fullName evidence="3">Ribosomal protein L34Ae</fullName>
    </recommendedName>
</protein>
<sequence length="612" mass="71468">MGFNRGLLTTKTYSSCGGLKQFMYGKTFTTLDAFWVSLCNLFFLLLASIFRVYSDKETSLVVVKTHNNNNNPSESSVDGSSLVSISKRCDYLSDKSITCYVEEPKAVRFVFHDYYSSAAVQEEMKMITFSDESNTSFVLEKPFVVDDNKLETSLSEGCFIKEHVKEEMLVYEFMSCGVLKGLLAHERFAGSEDSLFDEEEEEFIELNPSFQREEEFKMGFDEEQEAYDFDDDDDDEYEHSDVMEKLKTEIRTARTGGLCTILEESETPLQELKPLKIEPKQDQFKDMIGEIHKVYKNYAVKMRKLDVIDSQTMHSISLIKLKDSPKPSSNIVKPPHKNVWPFKKHKLERDPIERLVKEASRDFETVYVSQLCLSWEMLHWQYTKLLEFDSHAATTYQYNLVAGEFQLFQVLLQRFVENEPFQSLSRVETYLKNRRHFHNFLQIPLVRDDRSSKSNKKCRNEGEFAVKIETLREIISESMRVFWEFLCADKDEFSSVMKVSHQTQVSPQDPLDLELLTEMRTNLQKKEKKLKEILRSQSCIVKKFKKNESKSSSVRVKDELLIAQIELRVVSRVMTMSKLTTEKLIWCQEKIDRMSFNGRKIHMEPSFSLLPC</sequence>
<dbReference type="Pfam" id="PF07891">
    <property type="entry name" value="DUF1666"/>
    <property type="match status" value="1"/>
</dbReference>
<reference evidence="1 2" key="1">
    <citation type="journal article" date="2014" name="Genome Biol.">
        <title>Transcriptome and methylome profiling reveals relics of genome dominance in the mesopolyploid Brassica oleracea.</title>
        <authorList>
            <person name="Parkin I.A."/>
            <person name="Koh C."/>
            <person name="Tang H."/>
            <person name="Robinson S.J."/>
            <person name="Kagale S."/>
            <person name="Clarke W.E."/>
            <person name="Town C.D."/>
            <person name="Nixon J."/>
            <person name="Krishnakumar V."/>
            <person name="Bidwell S.L."/>
            <person name="Denoeud F."/>
            <person name="Belcram H."/>
            <person name="Links M.G."/>
            <person name="Just J."/>
            <person name="Clarke C."/>
            <person name="Bender T."/>
            <person name="Huebert T."/>
            <person name="Mason A.S."/>
            <person name="Pires J.C."/>
            <person name="Barker G."/>
            <person name="Moore J."/>
            <person name="Walley P.G."/>
            <person name="Manoli S."/>
            <person name="Batley J."/>
            <person name="Edwards D."/>
            <person name="Nelson M.N."/>
            <person name="Wang X."/>
            <person name="Paterson A.H."/>
            <person name="King G."/>
            <person name="Bancroft I."/>
            <person name="Chalhoub B."/>
            <person name="Sharpe A.G."/>
        </authorList>
    </citation>
    <scope>NUCLEOTIDE SEQUENCE</scope>
    <source>
        <strain evidence="1 2">cv. TO1000</strain>
    </source>
</reference>
<dbReference type="GeneID" id="106322951"/>
<evidence type="ECO:0000313" key="1">
    <source>
        <dbReference type="EnsemblPlants" id="Bo2g064240.1"/>
    </source>
</evidence>
<accession>A0A0D3APC5</accession>
<dbReference type="RefSeq" id="XP_013616554.1">
    <property type="nucleotide sequence ID" value="XM_013761100.1"/>
</dbReference>
<proteinExistence type="predicted"/>
<dbReference type="AlphaFoldDB" id="A0A0D3APC5"/>
<dbReference type="OrthoDB" id="772197at2759"/>
<dbReference type="eggNOG" id="ENOG502QTPI">
    <property type="taxonomic scope" value="Eukaryota"/>
</dbReference>
<dbReference type="PANTHER" id="PTHR46741">
    <property type="entry name" value="OS09G0413600 PROTEIN"/>
    <property type="match status" value="1"/>
</dbReference>
<organism evidence="1 2">
    <name type="scientific">Brassica oleracea var. oleracea</name>
    <dbReference type="NCBI Taxonomy" id="109376"/>
    <lineage>
        <taxon>Eukaryota</taxon>
        <taxon>Viridiplantae</taxon>
        <taxon>Streptophyta</taxon>
        <taxon>Embryophyta</taxon>
        <taxon>Tracheophyta</taxon>
        <taxon>Spermatophyta</taxon>
        <taxon>Magnoliopsida</taxon>
        <taxon>eudicotyledons</taxon>
        <taxon>Gunneridae</taxon>
        <taxon>Pentapetalae</taxon>
        <taxon>rosids</taxon>
        <taxon>malvids</taxon>
        <taxon>Brassicales</taxon>
        <taxon>Brassicaceae</taxon>
        <taxon>Brassiceae</taxon>
        <taxon>Brassica</taxon>
    </lineage>
</organism>
<dbReference type="KEGG" id="boe:106322951"/>